<gene>
    <name evidence="1" type="ORF">M8H41_00215</name>
</gene>
<sequence length="86" mass="10407">MKEYWIIEPEQKIVSVFLLQDNNKYGRPGCIFRRRPNCSNYLPRSRNRFKTSFYGYLVNIRSQNSLAYRKSDFLYRYMVSTKCALC</sequence>
<dbReference type="EMBL" id="JAMJEV010000001">
    <property type="protein sequence ID" value="MDO0821286.1"/>
    <property type="molecule type" value="Genomic_DNA"/>
</dbReference>
<evidence type="ECO:0000313" key="2">
    <source>
        <dbReference type="Proteomes" id="UP001176021"/>
    </source>
</evidence>
<comment type="caution">
    <text evidence="1">The sequence shown here is derived from an EMBL/GenBank/DDBJ whole genome shotgun (WGS) entry which is preliminary data.</text>
</comment>
<keyword evidence="1" id="KW-0378">Hydrolase</keyword>
<dbReference type="Proteomes" id="UP001176021">
    <property type="component" value="Unassembled WGS sequence"/>
</dbReference>
<organism evidence="1 2">
    <name type="scientific">Desulfosporosinus nitroreducens</name>
    <dbReference type="NCBI Taxonomy" id="2018668"/>
    <lineage>
        <taxon>Bacteria</taxon>
        <taxon>Bacillati</taxon>
        <taxon>Bacillota</taxon>
        <taxon>Clostridia</taxon>
        <taxon>Eubacteriales</taxon>
        <taxon>Desulfitobacteriaceae</taxon>
        <taxon>Desulfosporosinus</taxon>
    </lineage>
</organism>
<evidence type="ECO:0000313" key="1">
    <source>
        <dbReference type="EMBL" id="MDO0821286.1"/>
    </source>
</evidence>
<name>A0ABT8QJ03_9FIRM</name>
<accession>A0ABT8QJ03</accession>
<keyword evidence="1" id="KW-0540">Nuclease</keyword>
<reference evidence="1" key="1">
    <citation type="submission" date="2022-05" db="EMBL/GenBank/DDBJ databases">
        <title>Expanded diversity of anoxic marine methylotrophy in a Black Sea sulfate reducing microorganism.</title>
        <authorList>
            <person name="Fischer P.Q."/>
            <person name="Stams A.J.M."/>
            <person name="Villanueva L."/>
            <person name="Sousa D.Z."/>
        </authorList>
    </citation>
    <scope>NUCLEOTIDE SEQUENCE</scope>
    <source>
        <strain evidence="1">P130</strain>
    </source>
</reference>
<proteinExistence type="predicted"/>
<keyword evidence="2" id="KW-1185">Reference proteome</keyword>
<keyword evidence="1" id="KW-0255">Endonuclease</keyword>
<protein>
    <submittedName>
        <fullName evidence="1">Uma2 family endonuclease</fullName>
    </submittedName>
</protein>
<dbReference type="GO" id="GO:0004519">
    <property type="term" value="F:endonuclease activity"/>
    <property type="evidence" value="ECO:0007669"/>
    <property type="project" value="UniProtKB-KW"/>
</dbReference>